<dbReference type="InterPro" id="IPR029787">
    <property type="entry name" value="Nucleotide_cyclase"/>
</dbReference>
<dbReference type="GO" id="GO:1902201">
    <property type="term" value="P:negative regulation of bacterial-type flagellum-dependent cell motility"/>
    <property type="evidence" value="ECO:0007669"/>
    <property type="project" value="TreeGrafter"/>
</dbReference>
<sequence>MLTMRTSWLLGLSVLLLSVLAQWAQEGGIAVMAVLLAALAWGGLAASVLATGLLASAYLLNITPISWIASAFSLYLTALAGHVLKRQSDLLHQRQERVRNTLRSILYASRRVARFEDPDELLQRAPRFFDGGPARGACLLRMHAGEVQVESGGCEPAAWRAQVLQAHERGEPLYHDPGGRGPFRYLVPMCQGYVLCVEPAGPLNDDERALIDAFADLVCLVRRRLVENRQAEQLSQLMTALASSRSLSEASEKVIQLLLPALAASSGLVMIFRRGRFVPIAMAGRVPEAEREFLKDGLPAGQGGVWRTYMSRRPLFVEDYATFDLRVESVLEAGVRSLAFVPISGERRGRIVLVLQDEQPREWSEEERDFLALVVRGLGLMAEQFLTRERLDALMRLEREVFDSPIEQAYDRLLEYAVRLVPGGEAGSLLVRTPEGDYRYTAAIEYDFEGLREIRFSMEDVRDAWYARDAEAWSRGEPRIFSAQSKDIAEVSYRTAPVEVIDQAGRVREIKANLCLPIVYQGEVLAVLNLDSFSDPEAFDEASIDAARAFAQQAALLLHEQHYRTLLERAASTDPLTGLPNRRAFDHDFGVLWKTAERYGHGLSLLIMDLSRFKQVNDRFGHAAGDRVLVEVGRTLSAITRDGDRVYRWGGDEFAVLLPHTLLTGAVRAALRYARAIEQVCVEDVCVGVNLGAASFPEDSDDPEELLRLADARMYQAKSEGLVVEPRP</sequence>
<dbReference type="InterPro" id="IPR043128">
    <property type="entry name" value="Rev_trsase/Diguanyl_cyclase"/>
</dbReference>
<dbReference type="PANTHER" id="PTHR45138">
    <property type="entry name" value="REGULATORY COMPONENTS OF SENSORY TRANSDUCTION SYSTEM"/>
    <property type="match status" value="1"/>
</dbReference>
<dbReference type="CDD" id="cd01949">
    <property type="entry name" value="GGDEF"/>
    <property type="match status" value="1"/>
</dbReference>
<keyword evidence="1" id="KW-0812">Transmembrane</keyword>
<dbReference type="EMBL" id="DRPZ01000010">
    <property type="protein sequence ID" value="HGY08496.1"/>
    <property type="molecule type" value="Genomic_DNA"/>
</dbReference>
<dbReference type="SMART" id="SM00065">
    <property type="entry name" value="GAF"/>
    <property type="match status" value="2"/>
</dbReference>
<dbReference type="GO" id="GO:0043709">
    <property type="term" value="P:cell adhesion involved in single-species biofilm formation"/>
    <property type="evidence" value="ECO:0007669"/>
    <property type="project" value="TreeGrafter"/>
</dbReference>
<dbReference type="PROSITE" id="PS50887">
    <property type="entry name" value="GGDEF"/>
    <property type="match status" value="1"/>
</dbReference>
<dbReference type="NCBIfam" id="TIGR00254">
    <property type="entry name" value="GGDEF"/>
    <property type="match status" value="1"/>
</dbReference>
<evidence type="ECO:0000313" key="3">
    <source>
        <dbReference type="EMBL" id="HGY08496.1"/>
    </source>
</evidence>
<evidence type="ECO:0000256" key="1">
    <source>
        <dbReference type="SAM" id="Phobius"/>
    </source>
</evidence>
<dbReference type="PANTHER" id="PTHR45138:SF9">
    <property type="entry name" value="DIGUANYLATE CYCLASE DGCM-RELATED"/>
    <property type="match status" value="1"/>
</dbReference>
<comment type="caution">
    <text evidence="3">The sequence shown here is derived from an EMBL/GenBank/DDBJ whole genome shotgun (WGS) entry which is preliminary data.</text>
</comment>
<reference evidence="3" key="1">
    <citation type="journal article" date="2020" name="mSystems">
        <title>Genome- and Community-Level Interaction Insights into Carbon Utilization and Element Cycling Functions of Hydrothermarchaeota in Hydrothermal Sediment.</title>
        <authorList>
            <person name="Zhou Z."/>
            <person name="Liu Y."/>
            <person name="Xu W."/>
            <person name="Pan J."/>
            <person name="Luo Z.H."/>
            <person name="Li M."/>
        </authorList>
    </citation>
    <scope>NUCLEOTIDE SEQUENCE [LARGE SCALE GENOMIC DNA]</scope>
    <source>
        <strain evidence="3">HyVt-570</strain>
    </source>
</reference>
<dbReference type="SUPFAM" id="SSF55781">
    <property type="entry name" value="GAF domain-like"/>
    <property type="match status" value="2"/>
</dbReference>
<keyword evidence="1" id="KW-1133">Transmembrane helix</keyword>
<dbReference type="GO" id="GO:0052621">
    <property type="term" value="F:diguanylate cyclase activity"/>
    <property type="evidence" value="ECO:0007669"/>
    <property type="project" value="TreeGrafter"/>
</dbReference>
<dbReference type="Gene3D" id="3.30.70.270">
    <property type="match status" value="1"/>
</dbReference>
<protein>
    <submittedName>
        <fullName evidence="3">Diguanylate cyclase</fullName>
    </submittedName>
</protein>
<dbReference type="InterPro" id="IPR029016">
    <property type="entry name" value="GAF-like_dom_sf"/>
</dbReference>
<feature type="domain" description="GGDEF" evidence="2">
    <location>
        <begin position="601"/>
        <end position="728"/>
    </location>
</feature>
<dbReference type="GO" id="GO:0005886">
    <property type="term" value="C:plasma membrane"/>
    <property type="evidence" value="ECO:0007669"/>
    <property type="project" value="TreeGrafter"/>
</dbReference>
<dbReference type="Proteomes" id="UP000885759">
    <property type="component" value="Unassembled WGS sequence"/>
</dbReference>
<dbReference type="SUPFAM" id="SSF55073">
    <property type="entry name" value="Nucleotide cyclase"/>
    <property type="match status" value="1"/>
</dbReference>
<accession>A0A7C4Z7G8</accession>
<feature type="transmembrane region" description="Helical" evidence="1">
    <location>
        <begin position="31"/>
        <end position="60"/>
    </location>
</feature>
<dbReference type="Pfam" id="PF13185">
    <property type="entry name" value="GAF_2"/>
    <property type="match status" value="2"/>
</dbReference>
<dbReference type="FunFam" id="3.30.70.270:FF:000001">
    <property type="entry name" value="Diguanylate cyclase domain protein"/>
    <property type="match status" value="1"/>
</dbReference>
<name>A0A7C4Z7G8_9DEIN</name>
<dbReference type="Gene3D" id="3.30.450.40">
    <property type="match status" value="2"/>
</dbReference>
<dbReference type="Pfam" id="PF00990">
    <property type="entry name" value="GGDEF"/>
    <property type="match status" value="1"/>
</dbReference>
<dbReference type="AlphaFoldDB" id="A0A7C4Z7G8"/>
<organism evidence="3">
    <name type="scientific">Oceanithermus profundus</name>
    <dbReference type="NCBI Taxonomy" id="187137"/>
    <lineage>
        <taxon>Bacteria</taxon>
        <taxon>Thermotogati</taxon>
        <taxon>Deinococcota</taxon>
        <taxon>Deinococci</taxon>
        <taxon>Thermales</taxon>
        <taxon>Thermaceae</taxon>
        <taxon>Oceanithermus</taxon>
    </lineage>
</organism>
<dbReference type="InterPro" id="IPR000160">
    <property type="entry name" value="GGDEF_dom"/>
</dbReference>
<keyword evidence="1" id="KW-0472">Membrane</keyword>
<dbReference type="InterPro" id="IPR050469">
    <property type="entry name" value="Diguanylate_Cyclase"/>
</dbReference>
<feature type="transmembrane region" description="Helical" evidence="1">
    <location>
        <begin position="67"/>
        <end position="84"/>
    </location>
</feature>
<evidence type="ECO:0000259" key="2">
    <source>
        <dbReference type="PROSITE" id="PS50887"/>
    </source>
</evidence>
<gene>
    <name evidence="3" type="ORF">ENK37_00345</name>
</gene>
<dbReference type="InterPro" id="IPR003018">
    <property type="entry name" value="GAF"/>
</dbReference>
<proteinExistence type="predicted"/>
<dbReference type="SMART" id="SM00267">
    <property type="entry name" value="GGDEF"/>
    <property type="match status" value="1"/>
</dbReference>